<dbReference type="Proteomes" id="UP000578112">
    <property type="component" value="Unassembled WGS sequence"/>
</dbReference>
<evidence type="ECO:0000256" key="9">
    <source>
        <dbReference type="PIRSR" id="PIRSR500134-2"/>
    </source>
</evidence>
<feature type="binding site" evidence="10">
    <location>
        <position position="55"/>
    </location>
    <ligand>
        <name>NAD(+)</name>
        <dbReference type="ChEBI" id="CHEBI:57540"/>
    </ligand>
</feature>
<dbReference type="SMART" id="SM00984">
    <property type="entry name" value="UDPG_MGDP_dh_C"/>
    <property type="match status" value="1"/>
</dbReference>
<evidence type="ECO:0000256" key="4">
    <source>
        <dbReference type="ARBA" id="ARBA00023002"/>
    </source>
</evidence>
<name>A0A7W7MNN3_9ACTN</name>
<feature type="binding site" evidence="9">
    <location>
        <begin position="178"/>
        <end position="181"/>
    </location>
    <ligand>
        <name>substrate</name>
    </ligand>
</feature>
<dbReference type="InterPro" id="IPR017476">
    <property type="entry name" value="UDP-Glc/GDP-Man"/>
</dbReference>
<evidence type="ECO:0000256" key="5">
    <source>
        <dbReference type="ARBA" id="ARBA00023027"/>
    </source>
</evidence>
<feature type="binding site" evidence="10">
    <location>
        <position position="60"/>
    </location>
    <ligand>
        <name>NAD(+)</name>
        <dbReference type="ChEBI" id="CHEBI:57540"/>
    </ligand>
</feature>
<dbReference type="Gene3D" id="3.40.50.720">
    <property type="entry name" value="NAD(P)-binding Rossmann-like Domain"/>
    <property type="match status" value="2"/>
</dbReference>
<feature type="binding site" evidence="10">
    <location>
        <position position="181"/>
    </location>
    <ligand>
        <name>NAD(+)</name>
        <dbReference type="ChEBI" id="CHEBI:57540"/>
    </ligand>
</feature>
<keyword evidence="14" id="KW-1185">Reference proteome</keyword>
<dbReference type="EC" id="1.1.1.22" evidence="3 7"/>
<dbReference type="SUPFAM" id="SSF48179">
    <property type="entry name" value="6-phosphogluconate dehydrogenase C-terminal domain-like"/>
    <property type="match status" value="1"/>
</dbReference>
<dbReference type="InterPro" id="IPR036220">
    <property type="entry name" value="UDP-Glc/GDP-Man_DH_C_sf"/>
</dbReference>
<evidence type="ECO:0000256" key="7">
    <source>
        <dbReference type="PIRNR" id="PIRNR000124"/>
    </source>
</evidence>
<feature type="binding site" evidence="9">
    <location>
        <begin position="284"/>
        <end position="288"/>
    </location>
    <ligand>
        <name>substrate</name>
    </ligand>
</feature>
<dbReference type="InterPro" id="IPR001732">
    <property type="entry name" value="UDP-Glc/GDP-Man_DH_N"/>
</dbReference>
<dbReference type="GO" id="GO:0006065">
    <property type="term" value="P:UDP-glucuronate biosynthetic process"/>
    <property type="evidence" value="ECO:0007669"/>
    <property type="project" value="UniProtKB-UniPathway"/>
</dbReference>
<dbReference type="PANTHER" id="PTHR43750:SF3">
    <property type="entry name" value="UDP-GLUCOSE 6-DEHYDROGENASE TUAD"/>
    <property type="match status" value="1"/>
</dbReference>
<dbReference type="EMBL" id="JACHNH010000001">
    <property type="protein sequence ID" value="MBB4761213.1"/>
    <property type="molecule type" value="Genomic_DNA"/>
</dbReference>
<feature type="binding site" evidence="10">
    <location>
        <position position="298"/>
    </location>
    <ligand>
        <name>NAD(+)</name>
        <dbReference type="ChEBI" id="CHEBI:57540"/>
    </ligand>
</feature>
<comment type="similarity">
    <text evidence="2 7">Belongs to the UDP-glucose/GDP-mannose dehydrogenase family.</text>
</comment>
<gene>
    <name evidence="13" type="ORF">BJ971_001769</name>
</gene>
<evidence type="ECO:0000313" key="13">
    <source>
        <dbReference type="EMBL" id="MBB4761213.1"/>
    </source>
</evidence>
<reference evidence="13 14" key="1">
    <citation type="submission" date="2020-08" db="EMBL/GenBank/DDBJ databases">
        <title>Sequencing the genomes of 1000 actinobacteria strains.</title>
        <authorList>
            <person name="Klenk H.-P."/>
        </authorList>
    </citation>
    <scope>NUCLEOTIDE SEQUENCE [LARGE SCALE GENOMIC DNA]</scope>
    <source>
        <strain evidence="13 14">DSM 43149</strain>
    </source>
</reference>
<feature type="binding site" evidence="9">
    <location>
        <position position="292"/>
    </location>
    <ligand>
        <name>substrate</name>
    </ligand>
</feature>
<proteinExistence type="inferred from homology"/>
<comment type="catalytic activity">
    <reaction evidence="6 7">
        <text>UDP-alpha-D-glucose + 2 NAD(+) + H2O = UDP-alpha-D-glucuronate + 2 NADH + 3 H(+)</text>
        <dbReference type="Rhea" id="RHEA:23596"/>
        <dbReference type="ChEBI" id="CHEBI:15377"/>
        <dbReference type="ChEBI" id="CHEBI:15378"/>
        <dbReference type="ChEBI" id="CHEBI:57540"/>
        <dbReference type="ChEBI" id="CHEBI:57945"/>
        <dbReference type="ChEBI" id="CHEBI:58052"/>
        <dbReference type="ChEBI" id="CHEBI:58885"/>
        <dbReference type="EC" id="1.1.1.22"/>
    </reaction>
</comment>
<dbReference type="NCBIfam" id="TIGR03026">
    <property type="entry name" value="NDP-sugDHase"/>
    <property type="match status" value="1"/>
</dbReference>
<dbReference type="PIRSF" id="PIRSF500134">
    <property type="entry name" value="UDPglc_DH_bac"/>
    <property type="match status" value="1"/>
</dbReference>
<dbReference type="SUPFAM" id="SSF51735">
    <property type="entry name" value="NAD(P)-binding Rossmann-fold domains"/>
    <property type="match status" value="1"/>
</dbReference>
<evidence type="ECO:0000256" key="8">
    <source>
        <dbReference type="PIRSR" id="PIRSR500134-1"/>
    </source>
</evidence>
<evidence type="ECO:0000256" key="6">
    <source>
        <dbReference type="ARBA" id="ARBA00047473"/>
    </source>
</evidence>
<feature type="binding site" evidence="9">
    <location>
        <position position="365"/>
    </location>
    <ligand>
        <name>substrate</name>
    </ligand>
</feature>
<dbReference type="InterPro" id="IPR036291">
    <property type="entry name" value="NAD(P)-bd_dom_sf"/>
</dbReference>
<dbReference type="InterPro" id="IPR014026">
    <property type="entry name" value="UDP-Glc/GDP-Man_DH_dimer"/>
</dbReference>
<feature type="region of interest" description="Disordered" evidence="11">
    <location>
        <begin position="481"/>
        <end position="501"/>
    </location>
</feature>
<accession>A0A7W7MNN3</accession>
<dbReference type="SUPFAM" id="SSF52413">
    <property type="entry name" value="UDP-glucose/GDP-mannose dehydrogenase C-terminal domain"/>
    <property type="match status" value="1"/>
</dbReference>
<feature type="active site" description="Nucleophile" evidence="8">
    <location>
        <position position="295"/>
    </location>
</feature>
<dbReference type="Pfam" id="PF03721">
    <property type="entry name" value="UDPG_MGDP_dh_N"/>
    <property type="match status" value="1"/>
</dbReference>
<evidence type="ECO:0000256" key="10">
    <source>
        <dbReference type="PIRSR" id="PIRSR500134-3"/>
    </source>
</evidence>
<dbReference type="Pfam" id="PF03720">
    <property type="entry name" value="UDPG_MGDP_dh_C"/>
    <property type="match status" value="1"/>
</dbReference>
<dbReference type="Gene3D" id="1.20.5.100">
    <property type="entry name" value="Cytochrome c1, transmembrane anchor, C-terminal"/>
    <property type="match status" value="1"/>
</dbReference>
<dbReference type="AlphaFoldDB" id="A0A7W7MNN3"/>
<dbReference type="InterPro" id="IPR008927">
    <property type="entry name" value="6-PGluconate_DH-like_C_sf"/>
</dbReference>
<feature type="binding site" evidence="10">
    <location>
        <position position="147"/>
    </location>
    <ligand>
        <name>NAD(+)</name>
        <dbReference type="ChEBI" id="CHEBI:57540"/>
    </ligand>
</feature>
<dbReference type="GO" id="GO:0051287">
    <property type="term" value="F:NAD binding"/>
    <property type="evidence" value="ECO:0007669"/>
    <property type="project" value="InterPro"/>
</dbReference>
<dbReference type="UniPathway" id="UPA00038">
    <property type="reaction ID" value="UER00491"/>
</dbReference>
<keyword evidence="5 7" id="KW-0520">NAD</keyword>
<dbReference type="Pfam" id="PF00984">
    <property type="entry name" value="UDPG_MGDP_dh"/>
    <property type="match status" value="1"/>
</dbReference>
<evidence type="ECO:0000259" key="12">
    <source>
        <dbReference type="SMART" id="SM00984"/>
    </source>
</evidence>
<feature type="region of interest" description="Disordered" evidence="11">
    <location>
        <begin position="1"/>
        <end position="23"/>
    </location>
</feature>
<evidence type="ECO:0000256" key="1">
    <source>
        <dbReference type="ARBA" id="ARBA00004701"/>
    </source>
</evidence>
<comment type="pathway">
    <text evidence="1">Nucleotide-sugar biosynthesis; UDP-alpha-D-glucuronate biosynthesis; UDP-alpha-D-glucuronate from UDP-alpha-D-glucose: step 1/1.</text>
</comment>
<dbReference type="PIRSF" id="PIRSF000124">
    <property type="entry name" value="UDPglc_GDPman_dh"/>
    <property type="match status" value="1"/>
</dbReference>
<dbReference type="InterPro" id="IPR014027">
    <property type="entry name" value="UDP-Glc/GDP-Man_DH_C"/>
</dbReference>
<evidence type="ECO:0000256" key="3">
    <source>
        <dbReference type="ARBA" id="ARBA00012954"/>
    </source>
</evidence>
<comment type="caution">
    <text evidence="13">The sequence shown here is derived from an EMBL/GenBank/DDBJ whole genome shotgun (WGS) entry which is preliminary data.</text>
</comment>
<feature type="binding site" evidence="10">
    <location>
        <position position="372"/>
    </location>
    <ligand>
        <name>NAD(+)</name>
        <dbReference type="ChEBI" id="CHEBI:57540"/>
    </ligand>
</feature>
<feature type="domain" description="UDP-glucose/GDP-mannose dehydrogenase C-terminal" evidence="12">
    <location>
        <begin position="358"/>
        <end position="459"/>
    </location>
</feature>
<dbReference type="GO" id="GO:0000271">
    <property type="term" value="P:polysaccharide biosynthetic process"/>
    <property type="evidence" value="ECO:0007669"/>
    <property type="project" value="InterPro"/>
</dbReference>
<feature type="binding site" evidence="10">
    <location>
        <position position="111"/>
    </location>
    <ligand>
        <name>NAD(+)</name>
        <dbReference type="ChEBI" id="CHEBI:57540"/>
    </ligand>
</feature>
<evidence type="ECO:0000256" key="2">
    <source>
        <dbReference type="ARBA" id="ARBA00006601"/>
    </source>
</evidence>
<sequence>MTIPYSPGGSLPGVAAAEPPSGEQRPRLTFLGTGYLGATYAVCFAELGYEVLGFDVDAAKIATLAGGVVPFFEPGLDEMLQRNLAAGRLRFTTSYQETADFGDIHFICVGTPQRAGGMGADLSHVESAVTGLAAHLRRKALIVGKSTVPVGTAEWVERLVDKHADAALGVEVAWSPEFLQEGFAVQDVLRPSRVVVGVRSDWAGAMLYAAHGGIFDLAVTEDREVPVVVTDFATAELVKVAANAFLATKISFINAMAEVCEVAGGDVTQLSRAIGYDPRIGSRFLHAGVGFGGGCLPKDIRAFQARAQELGAGEALRFLHEVDLINQRRRGRVVQLAAELLGCPAGPVGPYFDDARVAVLGATFKPHSDDVRDAPALAIAAALARAGAEVHVHDPQGMPNAARAQPQLIFEDSLDDAVRGADLVCVLTEWAEFRTADPAHLGRLVAARRVIDGRNCLDAAAWRAAGWQYRGMGSRAGEAEAAAPVYRPPTPRPATAPVAAG</sequence>
<protein>
    <recommendedName>
        <fullName evidence="3 7">UDP-glucose 6-dehydrogenase</fullName>
        <ecNumber evidence="3 7">1.1.1.22</ecNumber>
    </recommendedName>
</protein>
<feature type="binding site" evidence="9">
    <location>
        <position position="239"/>
    </location>
    <ligand>
        <name>substrate</name>
    </ligand>
</feature>
<evidence type="ECO:0000256" key="11">
    <source>
        <dbReference type="SAM" id="MobiDB-lite"/>
    </source>
</evidence>
<dbReference type="PANTHER" id="PTHR43750">
    <property type="entry name" value="UDP-GLUCOSE 6-DEHYDROGENASE TUAD"/>
    <property type="match status" value="1"/>
</dbReference>
<dbReference type="InterPro" id="IPR028357">
    <property type="entry name" value="UDPglc_DH_bac"/>
</dbReference>
<organism evidence="13 14">
    <name type="scientific">Actinoplanes digitatis</name>
    <dbReference type="NCBI Taxonomy" id="1868"/>
    <lineage>
        <taxon>Bacteria</taxon>
        <taxon>Bacillati</taxon>
        <taxon>Actinomycetota</taxon>
        <taxon>Actinomycetes</taxon>
        <taxon>Micromonosporales</taxon>
        <taxon>Micromonosporaceae</taxon>
        <taxon>Actinoplanes</taxon>
    </lineage>
</organism>
<evidence type="ECO:0000313" key="14">
    <source>
        <dbReference type="Proteomes" id="UP000578112"/>
    </source>
</evidence>
<keyword evidence="4 7" id="KW-0560">Oxidoreductase</keyword>
<dbReference type="GO" id="GO:0003979">
    <property type="term" value="F:UDP-glucose 6-dehydrogenase activity"/>
    <property type="evidence" value="ECO:0007669"/>
    <property type="project" value="UniProtKB-EC"/>
</dbReference>